<gene>
    <name evidence="9" type="ORF">ILUMI_05211</name>
</gene>
<keyword evidence="5" id="KW-0010">Activator</keyword>
<dbReference type="OrthoDB" id="21216at2759"/>
<dbReference type="GO" id="GO:0060261">
    <property type="term" value="P:positive regulation of transcription initiation by RNA polymerase II"/>
    <property type="evidence" value="ECO:0007669"/>
    <property type="project" value="TreeGrafter"/>
</dbReference>
<keyword evidence="4" id="KW-0805">Transcription regulation</keyword>
<evidence type="ECO:0000256" key="4">
    <source>
        <dbReference type="ARBA" id="ARBA00023015"/>
    </source>
</evidence>
<comment type="similarity">
    <text evidence="2">Belongs to the Mediator complex subunit 24 family.</text>
</comment>
<evidence type="ECO:0000256" key="1">
    <source>
        <dbReference type="ARBA" id="ARBA00004123"/>
    </source>
</evidence>
<evidence type="ECO:0000256" key="8">
    <source>
        <dbReference type="ARBA" id="ARBA00031960"/>
    </source>
</evidence>
<dbReference type="GO" id="GO:0016592">
    <property type="term" value="C:mediator complex"/>
    <property type="evidence" value="ECO:0007669"/>
    <property type="project" value="InterPro"/>
</dbReference>
<dbReference type="AlphaFoldDB" id="A0A8K0D7H7"/>
<keyword evidence="7" id="KW-0539">Nucleus</keyword>
<evidence type="ECO:0000256" key="3">
    <source>
        <dbReference type="ARBA" id="ARBA00019693"/>
    </source>
</evidence>
<evidence type="ECO:0000256" key="7">
    <source>
        <dbReference type="ARBA" id="ARBA00023242"/>
    </source>
</evidence>
<comment type="subcellular location">
    <subcellularLocation>
        <location evidence="1">Nucleus</location>
    </subcellularLocation>
</comment>
<proteinExistence type="inferred from homology"/>
<evidence type="ECO:0000256" key="5">
    <source>
        <dbReference type="ARBA" id="ARBA00023159"/>
    </source>
</evidence>
<reference evidence="9" key="1">
    <citation type="submission" date="2019-08" db="EMBL/GenBank/DDBJ databases">
        <title>The genome of the North American firefly Photinus pyralis.</title>
        <authorList>
            <consortium name="Photinus pyralis genome working group"/>
            <person name="Fallon T.R."/>
            <person name="Sander Lower S.E."/>
            <person name="Weng J.-K."/>
        </authorList>
    </citation>
    <scope>NUCLEOTIDE SEQUENCE</scope>
    <source>
        <strain evidence="9">TRF0915ILg1</strain>
        <tissue evidence="9">Whole body</tissue>
    </source>
</reference>
<evidence type="ECO:0000256" key="2">
    <source>
        <dbReference type="ARBA" id="ARBA00007864"/>
    </source>
</evidence>
<evidence type="ECO:0000313" key="9">
    <source>
        <dbReference type="EMBL" id="KAF2900965.1"/>
    </source>
</evidence>
<dbReference type="InterPro" id="IPR021429">
    <property type="entry name" value="Mediator_Med24"/>
</dbReference>
<sequence length="907" mass="100487">MESKTTSKTSSLKALLLKAWRERWTDLQWGINIKTVLPRGVSGDVYNLADCILQQAVVGSGANQLALSYLKHSLSAQLVSHAAVLQRISKYSQLHKTHCVYSLLEFLEGTLPGITCCGKPEETVLATALLSMACWLLQVLQNCNTTAQLLEKASSLLKTLLACDFYVAMMCLARYSETELFSEVVKKSEEVEACLSDKEEVLESVRMLKKLDVTTLSLPIRTDKGPDCLMQAWMAVELIRQPGSPTHILVEQLHLLQRLKGYSDARLYSELMRASLLSLQNVSQTPHESQWGAFAFLKVPHVLAAMVDKTNCSSIVSAVELLLQHTPLLDAMDARSCSCLECLLGELEKARLLTESQVQIFLQRREAPKAVKLDTAPATAGIPKVIICAEPTLAGILKTLSTDYHKIQEALLGMLHQVLTGKSFELILAVATVQGQLRTLAARLIRFNECSKMGGDKARAQLFDISFLMLVSIAQNYGAETVLEPGGDSAPEQWIRECMVEANRPKPPEQLLRLSDPVVVDSLLQQFNAGESDFKSPVKWQEVLSNMAGVMREVLVAWEQGALLPADVKRILDAVRGRMCCLPVAAAAWLCAYMRTAPQDTLLKPVNMVQQLLSPPVAEDDSLRERWQLSCEIIRKMQRDVQLPLQPKSGCSMVFRQPATEQLHGAWLKAICRGWLDHNSARNMQCLLEMAGARWLVTAIVQELLLLRYRDQLQRGVDLALAIFQFDMHSCTNELLSHVLPQQLHNSLQSDTLVEPQLSALARLTSCSIYAAFDLTTHNDEINPPPAKLPRLGEGNGLDNIIWPLRQLFTALEGTVQDGQVTQQTYFAFHLLSSLVGVSSPSTPLILAAIPPALISGLLKTLPELFSPSLLLHLYDVNTPSGRTNMAKDLCMLRNYSLKNTSSNVKQ</sequence>
<dbReference type="Pfam" id="PF11277">
    <property type="entry name" value="Med24_N"/>
    <property type="match status" value="2"/>
</dbReference>
<evidence type="ECO:0000256" key="6">
    <source>
        <dbReference type="ARBA" id="ARBA00023163"/>
    </source>
</evidence>
<dbReference type="PANTHER" id="PTHR12898">
    <property type="entry name" value="MEDIATOR OF RNA POLYMERASE II TRANSCRIPTION SUBUNIT 24"/>
    <property type="match status" value="1"/>
</dbReference>
<dbReference type="GO" id="GO:0003712">
    <property type="term" value="F:transcription coregulator activity"/>
    <property type="evidence" value="ECO:0007669"/>
    <property type="project" value="TreeGrafter"/>
</dbReference>
<dbReference type="PANTHER" id="PTHR12898:SF1">
    <property type="entry name" value="MEDIATOR OF RNA POLYMERASE II TRANSCRIPTION SUBUNIT 24"/>
    <property type="match status" value="1"/>
</dbReference>
<name>A0A8K0D7H7_IGNLU</name>
<dbReference type="Proteomes" id="UP000801492">
    <property type="component" value="Unassembled WGS sequence"/>
</dbReference>
<dbReference type="EMBL" id="VTPC01001923">
    <property type="protein sequence ID" value="KAF2900965.1"/>
    <property type="molecule type" value="Genomic_DNA"/>
</dbReference>
<keyword evidence="10" id="KW-1185">Reference proteome</keyword>
<comment type="caution">
    <text evidence="9">The sequence shown here is derived from an EMBL/GenBank/DDBJ whole genome shotgun (WGS) entry which is preliminary data.</text>
</comment>
<accession>A0A8K0D7H7</accession>
<evidence type="ECO:0000313" key="10">
    <source>
        <dbReference type="Proteomes" id="UP000801492"/>
    </source>
</evidence>
<keyword evidence="6" id="KW-0804">Transcription</keyword>
<organism evidence="9 10">
    <name type="scientific">Ignelater luminosus</name>
    <name type="common">Cucubano</name>
    <name type="synonym">Pyrophorus luminosus</name>
    <dbReference type="NCBI Taxonomy" id="2038154"/>
    <lineage>
        <taxon>Eukaryota</taxon>
        <taxon>Metazoa</taxon>
        <taxon>Ecdysozoa</taxon>
        <taxon>Arthropoda</taxon>
        <taxon>Hexapoda</taxon>
        <taxon>Insecta</taxon>
        <taxon>Pterygota</taxon>
        <taxon>Neoptera</taxon>
        <taxon>Endopterygota</taxon>
        <taxon>Coleoptera</taxon>
        <taxon>Polyphaga</taxon>
        <taxon>Elateriformia</taxon>
        <taxon>Elateroidea</taxon>
        <taxon>Elateridae</taxon>
        <taxon>Agrypninae</taxon>
        <taxon>Pyrophorini</taxon>
        <taxon>Ignelater</taxon>
    </lineage>
</organism>
<protein>
    <recommendedName>
        <fullName evidence="3">Mediator of RNA polymerase II transcription subunit 24</fullName>
    </recommendedName>
    <alternativeName>
        <fullName evidence="8">Mediator complex subunit 24</fullName>
    </alternativeName>
</protein>